<dbReference type="PANTHER" id="PTHR43584">
    <property type="entry name" value="NUCLEOTIDYL TRANSFERASE"/>
    <property type="match status" value="1"/>
</dbReference>
<dbReference type="AlphaFoldDB" id="A0A939D9U1"/>
<dbReference type="Proteomes" id="UP000664545">
    <property type="component" value="Unassembled WGS sequence"/>
</dbReference>
<protein>
    <submittedName>
        <fullName evidence="4">NTP transferase domain-containing protein</fullName>
    </submittedName>
</protein>
<dbReference type="Pfam" id="PF12804">
    <property type="entry name" value="NTP_transf_3"/>
    <property type="match status" value="1"/>
</dbReference>
<sequence length="234" mass="27392">MKALILNSGRGSRMGELTYEHPKCMTEISDTETILSRQLKQLYTLGINDIVITTGYKAERLIDYVKGLNLKQDYNFVHNDRYENTNYIYSIYLAKEQLGDEILFMHGDLVFDFEVIQNLIEQERSCMAISSTLPLPDKDFKAVVFDNKIEKIGIEFFEHALAAQPLYLLKEADWLKWLNKMEEFCRNGEDNCYAEKAFNAISKELNLFPYDVEDRLCKEIDNERDLITIKKLLR</sequence>
<dbReference type="InterPro" id="IPR025877">
    <property type="entry name" value="MobA-like_NTP_Trfase"/>
</dbReference>
<evidence type="ECO:0000256" key="2">
    <source>
        <dbReference type="ARBA" id="ARBA00022695"/>
    </source>
</evidence>
<dbReference type="Gene3D" id="3.90.550.10">
    <property type="entry name" value="Spore Coat Polysaccharide Biosynthesis Protein SpsA, Chain A"/>
    <property type="match status" value="1"/>
</dbReference>
<feature type="domain" description="MobA-like NTP transferase" evidence="3">
    <location>
        <begin position="3"/>
        <end position="122"/>
    </location>
</feature>
<evidence type="ECO:0000313" key="4">
    <source>
        <dbReference type="EMBL" id="MBN7773750.1"/>
    </source>
</evidence>
<name>A0A939D9U1_CLOAM</name>
<evidence type="ECO:0000256" key="1">
    <source>
        <dbReference type="ARBA" id="ARBA00022679"/>
    </source>
</evidence>
<keyword evidence="1 4" id="KW-0808">Transferase</keyword>
<dbReference type="GO" id="GO:0016779">
    <property type="term" value="F:nucleotidyltransferase activity"/>
    <property type="evidence" value="ECO:0007669"/>
    <property type="project" value="UniProtKB-KW"/>
</dbReference>
<dbReference type="RefSeq" id="WP_206582587.1">
    <property type="nucleotide sequence ID" value="NZ_JAFJZZ010000004.1"/>
</dbReference>
<dbReference type="PANTHER" id="PTHR43584:SF8">
    <property type="entry name" value="N-ACETYLMURAMATE ALPHA-1-PHOSPHATE URIDYLYLTRANSFERASE"/>
    <property type="match status" value="1"/>
</dbReference>
<accession>A0A939D9U1</accession>
<dbReference type="EMBL" id="JAFJZZ010000004">
    <property type="protein sequence ID" value="MBN7773750.1"/>
    <property type="molecule type" value="Genomic_DNA"/>
</dbReference>
<comment type="caution">
    <text evidence="4">The sequence shown here is derived from an EMBL/GenBank/DDBJ whole genome shotgun (WGS) entry which is preliminary data.</text>
</comment>
<dbReference type="InterPro" id="IPR029044">
    <property type="entry name" value="Nucleotide-diphossugar_trans"/>
</dbReference>
<dbReference type="InterPro" id="IPR050065">
    <property type="entry name" value="GlmU-like"/>
</dbReference>
<keyword evidence="5" id="KW-1185">Reference proteome</keyword>
<evidence type="ECO:0000313" key="5">
    <source>
        <dbReference type="Proteomes" id="UP000664545"/>
    </source>
</evidence>
<keyword evidence="2" id="KW-0548">Nucleotidyltransferase</keyword>
<gene>
    <name evidence="4" type="ORF">JYB65_10285</name>
</gene>
<evidence type="ECO:0000259" key="3">
    <source>
        <dbReference type="Pfam" id="PF12804"/>
    </source>
</evidence>
<organism evidence="4 5">
    <name type="scientific">Clostridium aminobutyricum</name>
    <dbReference type="NCBI Taxonomy" id="33953"/>
    <lineage>
        <taxon>Bacteria</taxon>
        <taxon>Bacillati</taxon>
        <taxon>Bacillota</taxon>
        <taxon>Clostridia</taxon>
        <taxon>Eubacteriales</taxon>
        <taxon>Clostridiaceae</taxon>
        <taxon>Clostridium</taxon>
    </lineage>
</organism>
<dbReference type="SUPFAM" id="SSF53448">
    <property type="entry name" value="Nucleotide-diphospho-sugar transferases"/>
    <property type="match status" value="1"/>
</dbReference>
<reference evidence="4" key="1">
    <citation type="submission" date="2021-02" db="EMBL/GenBank/DDBJ databases">
        <title>Abyssanaerobacter marinus gen.nov., sp., nov, anaerobic bacterium isolated from the Onnuri vent field of Indian Ocean and suggestion of Mogibacteriaceae fam. nov., and proposal of reclassification of ambiguous this family's genus member.</title>
        <authorList>
            <person name="Kim Y.J."/>
            <person name="Yang J.-A."/>
        </authorList>
    </citation>
    <scope>NUCLEOTIDE SEQUENCE</scope>
    <source>
        <strain evidence="4">DSM 2634</strain>
    </source>
</reference>
<proteinExistence type="predicted"/>